<feature type="region of interest" description="Disordered" evidence="1">
    <location>
        <begin position="1511"/>
        <end position="1577"/>
    </location>
</feature>
<dbReference type="GO" id="GO:0004540">
    <property type="term" value="F:RNA nuclease activity"/>
    <property type="evidence" value="ECO:0007669"/>
    <property type="project" value="InterPro"/>
</dbReference>
<feature type="region of interest" description="Disordered" evidence="1">
    <location>
        <begin position="1"/>
        <end position="108"/>
    </location>
</feature>
<dbReference type="CDD" id="cd10910">
    <property type="entry name" value="PIN_limkain_b1_N_like"/>
    <property type="match status" value="1"/>
</dbReference>
<dbReference type="EMBL" id="KV448184">
    <property type="protein sequence ID" value="OAX41327.1"/>
    <property type="molecule type" value="Genomic_DNA"/>
</dbReference>
<sequence length="1588" mass="174299">MSPRGDRYQFIAEPGSPPITNLRNFSPSPSPSATSNLGSKATPLHPHSPLYSRPISGGTPISFGNQPQSTVPFAMPTSPVSTGGRSDASSAPKSTNADPASGIMNDPILPSDRAAVLDVLGLSDDEHKEDYSSDGIANGLNSSPRLTEIDDRSHVYAMNVVESTLCEGQASFHDIARPLANDTSPPVTEHSGTPMSQQSSLSASFSDPNTTIPNVGIGSPQATSVISDNSDNHSSGYYTPPFESIEDRIRRLTPPHFLPLIDQLLLARSKGTMKPTRSTIVIALFRYGTNVYQRAGVTRFWEYILQAEQASLVVLGGQESQGEQSWIALHPNLFKERTTTEPVEDTAIESVEDKVRRLTPPQFLPLIEQLLLARSKGTMKPTRSAINIALFRYGTDVYQRAGVTRFWEYILQAEQASLVVLGGQESQGEQLWIALHPNLFKEETTTEPVEEITVEFVEETAIESVEDKIRRLTPPQFLPLIEQLLLARSKGIVKPGMSTIAFTLLQYDKDAYKRMGVNKFRDYASLAEQASLIELGGWEGDAWIALHPNWFQGGNQRAVTDTFDCFGFNFIYRATEHRTTDDYTTLKYPTVGKPLHSTIGMMLGSAWSNNPPLVNFGEALEGFSCMMSRMPNYRNVAIFWDYENCSPPLSSQGYAIVNGIRRIANVFGLVTTFKTYLDISAQPQSSRSINFRSELQSSGVSMVDCPHNGKKDVVDKMILVDMLAFAIDHDSPATIILIAGDRDYAYAMSTLRLRQYTVVLIMPSGPNTHQSLQSQASVVIDWNYVILRKRSECDTPLVRQPGPYNDLNEDLIERLTCEIRDSNEDPAVTLLSSSHPTATAPAHTRRAGAAELLQPSVFQRNTASSDATRPPPTCTPMKAASVFPDAIGHYEVGSQALRARCTTQSAPAAPDIYRSFSLIENHALSDRGVADKCVSVANEIQDATYDPFASPHIMGPREDRYQFIAEPSSPPIANFRNFLPSPSPSATFNFGQRTTPLHSNSPSQERTISGETSISFSNLPQSTVPFAMPSSPVSAGGRGDASSALKSMNADSASGIMRDSILPSDRAALLGALGLSDDEDEEDYISGRIANGSTSSARLTEVDDPSHVYAMSVVESTLHKDQASFHDIARSPPANDASPPVTEHSGTLMSQQSSLSASFSDPNITMPNVRTGSPQATSVISDNSDNHSSGHYTPPFESVEDRIRRLTSPQFLPLINQLLLARSKGNMKPTRSEIAIALFWKGTDVYQRAGVTRFREYILQAEQASLVVLGGQESQGKQSWIALHSNLFKEGTTTEPVEETAIESVEDKVRRLTSLQFLPLIEQLLLARSKGTMKPTRSEIAIALFWKGTDIYQRAGVTRFWEYILQAEQASLVVLGGHESQGEQSWIAIHPNLFKEDTTTEPVEEIAVEFVEETVIESVEDKVRRLTPPQFLPLIEQLLLARSKGTMKPTRSEISIALFRNGNDVYQRAGVTRFSEYTWQAEQASFVVLGGHESQGEQSWIALHPNWFKEETNAPSQTPSTVHTNKNGSSAPQDNIEALALTSSTPRPSTAPWATTPHSNTPGWDGGAPPFNSRHNPQICGMLYNRRG</sequence>
<evidence type="ECO:0000313" key="4">
    <source>
        <dbReference type="Proteomes" id="UP000092154"/>
    </source>
</evidence>
<dbReference type="Pfam" id="PF01936">
    <property type="entry name" value="NYN"/>
    <property type="match status" value="1"/>
</dbReference>
<dbReference type="GO" id="GO:0005777">
    <property type="term" value="C:peroxisome"/>
    <property type="evidence" value="ECO:0007669"/>
    <property type="project" value="InterPro"/>
</dbReference>
<feature type="compositionally biased region" description="Polar residues" evidence="1">
    <location>
        <begin position="78"/>
        <end position="98"/>
    </location>
</feature>
<dbReference type="OrthoDB" id="549353at2759"/>
<evidence type="ECO:0000256" key="1">
    <source>
        <dbReference type="SAM" id="MobiDB-lite"/>
    </source>
</evidence>
<feature type="region of interest" description="Disordered" evidence="1">
    <location>
        <begin position="985"/>
        <end position="1009"/>
    </location>
</feature>
<evidence type="ECO:0000259" key="2">
    <source>
        <dbReference type="Pfam" id="PF01936"/>
    </source>
</evidence>
<proteinExistence type="predicted"/>
<feature type="region of interest" description="Disordered" evidence="1">
    <location>
        <begin position="179"/>
        <end position="239"/>
    </location>
</feature>
<feature type="compositionally biased region" description="Polar residues" evidence="1">
    <location>
        <begin position="1172"/>
        <end position="1191"/>
    </location>
</feature>
<feature type="compositionally biased region" description="Polar residues" evidence="1">
    <location>
        <begin position="1513"/>
        <end position="1533"/>
    </location>
</feature>
<gene>
    <name evidence="3" type="ORF">K503DRAFT_854755</name>
</gene>
<organism evidence="3 4">
    <name type="scientific">Rhizopogon vinicolor AM-OR11-026</name>
    <dbReference type="NCBI Taxonomy" id="1314800"/>
    <lineage>
        <taxon>Eukaryota</taxon>
        <taxon>Fungi</taxon>
        <taxon>Dikarya</taxon>
        <taxon>Basidiomycota</taxon>
        <taxon>Agaricomycotina</taxon>
        <taxon>Agaricomycetes</taxon>
        <taxon>Agaricomycetidae</taxon>
        <taxon>Boletales</taxon>
        <taxon>Suillineae</taxon>
        <taxon>Rhizopogonaceae</taxon>
        <taxon>Rhizopogon</taxon>
    </lineage>
</organism>
<name>A0A1B7N8Y6_9AGAM</name>
<feature type="compositionally biased region" description="Polar residues" evidence="1">
    <location>
        <begin position="220"/>
        <end position="237"/>
    </location>
</feature>
<reference evidence="3 4" key="1">
    <citation type="submission" date="2016-06" db="EMBL/GenBank/DDBJ databases">
        <title>Comparative genomics of the ectomycorrhizal sister species Rhizopogon vinicolor and Rhizopogon vesiculosus (Basidiomycota: Boletales) reveals a divergence of the mating type B locus.</title>
        <authorList>
            <consortium name="DOE Joint Genome Institute"/>
            <person name="Mujic A.B."/>
            <person name="Kuo A."/>
            <person name="Tritt A."/>
            <person name="Lipzen A."/>
            <person name="Chen C."/>
            <person name="Johnson J."/>
            <person name="Sharma A."/>
            <person name="Barry K."/>
            <person name="Grigoriev I.V."/>
            <person name="Spatafora J.W."/>
        </authorList>
    </citation>
    <scope>NUCLEOTIDE SEQUENCE [LARGE SCALE GENOMIC DNA]</scope>
    <source>
        <strain evidence="3 4">AM-OR11-026</strain>
    </source>
</reference>
<dbReference type="PANTHER" id="PTHR14379:SF3">
    <property type="entry name" value="MEIOSIS REGULATOR AND MRNA STABILITY FACTOR 1"/>
    <property type="match status" value="1"/>
</dbReference>
<feature type="compositionally biased region" description="Polar residues" evidence="1">
    <location>
        <begin position="18"/>
        <end position="39"/>
    </location>
</feature>
<feature type="compositionally biased region" description="Polar residues" evidence="1">
    <location>
        <begin position="181"/>
        <end position="195"/>
    </location>
</feature>
<accession>A0A1B7N8Y6</accession>
<feature type="compositionally biased region" description="Low complexity" evidence="1">
    <location>
        <begin position="196"/>
        <end position="206"/>
    </location>
</feature>
<keyword evidence="4" id="KW-1185">Reference proteome</keyword>
<feature type="region of interest" description="Disordered" evidence="1">
    <location>
        <begin position="1172"/>
        <end position="1194"/>
    </location>
</feature>
<dbReference type="InParanoid" id="A0A1B7N8Y6"/>
<dbReference type="Gene3D" id="3.40.50.1010">
    <property type="entry name" value="5'-nuclease"/>
    <property type="match status" value="1"/>
</dbReference>
<protein>
    <recommendedName>
        <fullName evidence="2">NYN domain-containing protein</fullName>
    </recommendedName>
</protein>
<feature type="compositionally biased region" description="Polar residues" evidence="1">
    <location>
        <begin position="1541"/>
        <end position="1562"/>
    </location>
</feature>
<dbReference type="Proteomes" id="UP000092154">
    <property type="component" value="Unassembled WGS sequence"/>
</dbReference>
<dbReference type="PANTHER" id="PTHR14379">
    <property type="entry name" value="LIMKAIN B LKAP"/>
    <property type="match status" value="1"/>
</dbReference>
<feature type="compositionally biased region" description="Polar residues" evidence="1">
    <location>
        <begin position="62"/>
        <end position="71"/>
    </location>
</feature>
<dbReference type="STRING" id="1314800.A0A1B7N8Y6"/>
<feature type="domain" description="NYN" evidence="2">
    <location>
        <begin position="635"/>
        <end position="781"/>
    </location>
</feature>
<evidence type="ECO:0000313" key="3">
    <source>
        <dbReference type="EMBL" id="OAX41327.1"/>
    </source>
</evidence>
<dbReference type="GO" id="GO:1905762">
    <property type="term" value="F:CCR4-NOT complex binding"/>
    <property type="evidence" value="ECO:0007669"/>
    <property type="project" value="TreeGrafter"/>
</dbReference>
<dbReference type="InterPro" id="IPR021139">
    <property type="entry name" value="NYN"/>
</dbReference>
<dbReference type="GO" id="GO:0010468">
    <property type="term" value="P:regulation of gene expression"/>
    <property type="evidence" value="ECO:0007669"/>
    <property type="project" value="InterPro"/>
</dbReference>
<dbReference type="InterPro" id="IPR024768">
    <property type="entry name" value="Marf1"/>
</dbReference>